<dbReference type="PANTHER" id="PTHR19303:SF71">
    <property type="entry name" value="ZINC FINGER PHD-TYPE DOMAIN-CONTAINING PROTEIN"/>
    <property type="match status" value="1"/>
</dbReference>
<dbReference type="InterPro" id="IPR050863">
    <property type="entry name" value="CenT-Element_Derived"/>
</dbReference>
<sequence length="304" mass="34444">MVRTYERKTSRGCMPDVIRRAIDHYHTTEDGVKKTAALIDVPKTTLRRQLLKFKNLSAPQREKNVAGLPLGYTRHRQVFTDEQELALVKYLKDACDIYFGLCPIEVRVLAYQCAKQFDIPMPQSWSEKERAGADWFSGFMKRHKDCISIRTPEATSIGRATAFNRANIDDFFQKLGTVIDRYKFEAKDIWNVDETGVVTVQKPRKVVGPTGAKQVGSLVSSERGQLVTLCAAISADGRSVPPFFVFPRVKFSDHFLTGAPTGSKGSAHKSGWMTEENFPKFLEHFKHHVRPSKESPVLVLLDMY</sequence>
<name>A0AAN9BI82_9CAEN</name>
<proteinExistence type="predicted"/>
<evidence type="ECO:0000313" key="1">
    <source>
        <dbReference type="EMBL" id="KAK7105414.1"/>
    </source>
</evidence>
<keyword evidence="2" id="KW-1185">Reference proteome</keyword>
<protein>
    <submittedName>
        <fullName evidence="1">Uncharacterized protein</fullName>
    </submittedName>
</protein>
<accession>A0AAN9BI82</accession>
<dbReference type="AlphaFoldDB" id="A0AAN9BI82"/>
<dbReference type="GO" id="GO:0003677">
    <property type="term" value="F:DNA binding"/>
    <property type="evidence" value="ECO:0007669"/>
    <property type="project" value="TreeGrafter"/>
</dbReference>
<dbReference type="Proteomes" id="UP001374579">
    <property type="component" value="Unassembled WGS sequence"/>
</dbReference>
<dbReference type="GO" id="GO:0005634">
    <property type="term" value="C:nucleus"/>
    <property type="evidence" value="ECO:0007669"/>
    <property type="project" value="TreeGrafter"/>
</dbReference>
<evidence type="ECO:0000313" key="2">
    <source>
        <dbReference type="Proteomes" id="UP001374579"/>
    </source>
</evidence>
<organism evidence="1 2">
    <name type="scientific">Littorina saxatilis</name>
    <dbReference type="NCBI Taxonomy" id="31220"/>
    <lineage>
        <taxon>Eukaryota</taxon>
        <taxon>Metazoa</taxon>
        <taxon>Spiralia</taxon>
        <taxon>Lophotrochozoa</taxon>
        <taxon>Mollusca</taxon>
        <taxon>Gastropoda</taxon>
        <taxon>Caenogastropoda</taxon>
        <taxon>Littorinimorpha</taxon>
        <taxon>Littorinoidea</taxon>
        <taxon>Littorinidae</taxon>
        <taxon>Littorina</taxon>
    </lineage>
</organism>
<reference evidence="1 2" key="1">
    <citation type="submission" date="2024-02" db="EMBL/GenBank/DDBJ databases">
        <title>Chromosome-scale genome assembly of the rough periwinkle Littorina saxatilis.</title>
        <authorList>
            <person name="De Jode A."/>
            <person name="Faria R."/>
            <person name="Formenti G."/>
            <person name="Sims Y."/>
            <person name="Smith T.P."/>
            <person name="Tracey A."/>
            <person name="Wood J.M.D."/>
            <person name="Zagrodzka Z.B."/>
            <person name="Johannesson K."/>
            <person name="Butlin R.K."/>
            <person name="Leder E.H."/>
        </authorList>
    </citation>
    <scope>NUCLEOTIDE SEQUENCE [LARGE SCALE GENOMIC DNA]</scope>
    <source>
        <strain evidence="1">Snail1</strain>
        <tissue evidence="1">Muscle</tissue>
    </source>
</reference>
<dbReference type="EMBL" id="JBAMIC010000007">
    <property type="protein sequence ID" value="KAK7105414.1"/>
    <property type="molecule type" value="Genomic_DNA"/>
</dbReference>
<dbReference type="PANTHER" id="PTHR19303">
    <property type="entry name" value="TRANSPOSON"/>
    <property type="match status" value="1"/>
</dbReference>
<comment type="caution">
    <text evidence="1">The sequence shown here is derived from an EMBL/GenBank/DDBJ whole genome shotgun (WGS) entry which is preliminary data.</text>
</comment>
<gene>
    <name evidence="1" type="ORF">V1264_016797</name>
</gene>